<feature type="compositionally biased region" description="Gly residues" evidence="1">
    <location>
        <begin position="26"/>
        <end position="37"/>
    </location>
</feature>
<feature type="region of interest" description="Disordered" evidence="1">
    <location>
        <begin position="21"/>
        <end position="121"/>
    </location>
</feature>
<accession>A0A5R8KJ74</accession>
<gene>
    <name evidence="2" type="ORF">FEM03_03080</name>
</gene>
<comment type="caution">
    <text evidence="2">The sequence shown here is derived from an EMBL/GenBank/DDBJ whole genome shotgun (WGS) entry which is preliminary data.</text>
</comment>
<dbReference type="AlphaFoldDB" id="A0A5R8KJ74"/>
<evidence type="ECO:0000313" key="3">
    <source>
        <dbReference type="Proteomes" id="UP000306196"/>
    </source>
</evidence>
<dbReference type="Proteomes" id="UP000306196">
    <property type="component" value="Unassembled WGS sequence"/>
</dbReference>
<keyword evidence="3" id="KW-1185">Reference proteome</keyword>
<dbReference type="RefSeq" id="WP_138084710.1">
    <property type="nucleotide sequence ID" value="NZ_VAUV01000002.1"/>
</dbReference>
<sequence>MNRTLARLSSTFLGLLLLNSCESTSGGAGAGGGGGASGETIRNPTVSDMERIDGQMGLQPRQVRPRMTPYDAGSEPASYSPAPAPAAAAPPMLAPEPEPLQDTSSPPPQPAVDPATLQKLR</sequence>
<name>A0A5R8KJ74_9BACT</name>
<protein>
    <submittedName>
        <fullName evidence="2">Uncharacterized protein</fullName>
    </submittedName>
</protein>
<organism evidence="2 3">
    <name type="scientific">Phragmitibacter flavus</name>
    <dbReference type="NCBI Taxonomy" id="2576071"/>
    <lineage>
        <taxon>Bacteria</taxon>
        <taxon>Pseudomonadati</taxon>
        <taxon>Verrucomicrobiota</taxon>
        <taxon>Verrucomicrobiia</taxon>
        <taxon>Verrucomicrobiales</taxon>
        <taxon>Verrucomicrobiaceae</taxon>
        <taxon>Phragmitibacter</taxon>
    </lineage>
</organism>
<reference evidence="2 3" key="1">
    <citation type="submission" date="2019-05" db="EMBL/GenBank/DDBJ databases">
        <title>Verrucobacter flavum gen. nov., sp. nov. a new member of the family Verrucomicrobiaceae.</title>
        <authorList>
            <person name="Szuroczki S."/>
            <person name="Abbaszade G."/>
            <person name="Szabo A."/>
            <person name="Felfoldi T."/>
            <person name="Schumann P."/>
            <person name="Boka K."/>
            <person name="Keki Z."/>
            <person name="Toumi M."/>
            <person name="Toth E."/>
        </authorList>
    </citation>
    <scope>NUCLEOTIDE SEQUENCE [LARGE SCALE GENOMIC DNA]</scope>
    <source>
        <strain evidence="2 3">MG-N-17</strain>
    </source>
</reference>
<feature type="compositionally biased region" description="Low complexity" evidence="1">
    <location>
        <begin position="72"/>
        <end position="91"/>
    </location>
</feature>
<evidence type="ECO:0000313" key="2">
    <source>
        <dbReference type="EMBL" id="TLD72354.1"/>
    </source>
</evidence>
<evidence type="ECO:0000256" key="1">
    <source>
        <dbReference type="SAM" id="MobiDB-lite"/>
    </source>
</evidence>
<proteinExistence type="predicted"/>
<dbReference type="EMBL" id="VAUV01000002">
    <property type="protein sequence ID" value="TLD72354.1"/>
    <property type="molecule type" value="Genomic_DNA"/>
</dbReference>